<dbReference type="GO" id="GO:0005524">
    <property type="term" value="F:ATP binding"/>
    <property type="evidence" value="ECO:0007669"/>
    <property type="project" value="UniProtKB-KW"/>
</dbReference>
<evidence type="ECO:0000259" key="9">
    <source>
        <dbReference type="Pfam" id="PF02782"/>
    </source>
</evidence>
<keyword evidence="3" id="KW-0547">Nucleotide-binding</keyword>
<gene>
    <name evidence="10" type="ORF">AWU67_13875</name>
</gene>
<sequence length="477" mass="50414">MTVGTIAAVDLGATSGRVMLGHVGPNELRLEPVNRFANTPVQTPSGLHWDIHGLYESALEGLAEAARRQPRLASIGIDSWAVDYGLLHGDRLLGSPFHYRDSRTAAGVASVHERVPFAELYALNGLQFLPFNTLYQLEAERADGLLKQADRALLVPDLLAYWLTGQQRAESTNASTTGLLSLSDDGHGTRWNDSLIARLGLPRRLFAPLVQPGERIGTVLPQGASAPGLAGTPVVAVGSHDTASAVVAVPMTDPDAAYISCGTWGLVGVELERPVLTEASRAANFTNEGGVDGRVRFLHNVMGTWLLSESVRVWQQADPSVSLLPLVAAAEAVTGPVAVFDANDPRFMEPGDMPARIAEWCVEHGQPVPASQAEFVRSIIESLAEAFARAVQTASDLSGTSVRTIHIVGGGSQNALLCQLTADHAGVPVLAGPVEATALGNVLVQARAAGFVSGDLESLRALVRANAEPRAYAPRAR</sequence>
<feature type="domain" description="Carbohydrate kinase FGGY C-terminal" evidence="9">
    <location>
        <begin position="257"/>
        <end position="449"/>
    </location>
</feature>
<keyword evidence="4 10" id="KW-0418">Kinase</keyword>
<keyword evidence="2" id="KW-0808">Transferase</keyword>
<dbReference type="InterPro" id="IPR043129">
    <property type="entry name" value="ATPase_NBD"/>
</dbReference>
<dbReference type="GO" id="GO:0019301">
    <property type="term" value="P:rhamnose catabolic process"/>
    <property type="evidence" value="ECO:0007669"/>
    <property type="project" value="InterPro"/>
</dbReference>
<evidence type="ECO:0000313" key="10">
    <source>
        <dbReference type="EMBL" id="AMB59769.1"/>
    </source>
</evidence>
<evidence type="ECO:0000256" key="7">
    <source>
        <dbReference type="ARBA" id="ARBA00023308"/>
    </source>
</evidence>
<evidence type="ECO:0000256" key="3">
    <source>
        <dbReference type="ARBA" id="ARBA00022741"/>
    </source>
</evidence>
<dbReference type="GO" id="GO:0004370">
    <property type="term" value="F:glycerol kinase activity"/>
    <property type="evidence" value="ECO:0007669"/>
    <property type="project" value="TreeGrafter"/>
</dbReference>
<evidence type="ECO:0000259" key="8">
    <source>
        <dbReference type="Pfam" id="PF00370"/>
    </source>
</evidence>
<dbReference type="Gene3D" id="3.30.420.40">
    <property type="match status" value="2"/>
</dbReference>
<dbReference type="SUPFAM" id="SSF53067">
    <property type="entry name" value="Actin-like ATPase domain"/>
    <property type="match status" value="2"/>
</dbReference>
<dbReference type="InterPro" id="IPR013449">
    <property type="entry name" value="Rhamnulokinase"/>
</dbReference>
<dbReference type="PANTHER" id="PTHR10196:SF93">
    <property type="entry name" value="L-RHAMNULOKINASE"/>
    <property type="match status" value="1"/>
</dbReference>
<protein>
    <submittedName>
        <fullName evidence="10">Carbohydrate kinase</fullName>
    </submittedName>
</protein>
<dbReference type="InterPro" id="IPR018485">
    <property type="entry name" value="FGGY_C"/>
</dbReference>
<evidence type="ECO:0000256" key="2">
    <source>
        <dbReference type="ARBA" id="ARBA00022679"/>
    </source>
</evidence>
<dbReference type="CDD" id="cd07771">
    <property type="entry name" value="ASKHA_NBD_FGGY_RhaB-like"/>
    <property type="match status" value="1"/>
</dbReference>
<accession>A0A0Y0P6G9</accession>
<reference evidence="10 11" key="1">
    <citation type="journal article" date="2016" name="J. Biotechnol.">
        <title>First complete genome sequence of a species in the genus Microterricola, an extremophilic cold active enzyme producing bacterial strain ERGS5:02 isolated from Sikkim Himalaya.</title>
        <authorList>
            <person name="Himanshu"/>
            <person name="Swarnkar M.K."/>
            <person name="Singh D."/>
            <person name="Kumar R."/>
        </authorList>
    </citation>
    <scope>NUCLEOTIDE SEQUENCE [LARGE SCALE GENOMIC DNA]</scope>
    <source>
        <strain evidence="10 11">ERGS5:02</strain>
    </source>
</reference>
<keyword evidence="6" id="KW-1015">Disulfide bond</keyword>
<name>A0A0Y0P6G9_9MICO</name>
<reference evidence="11" key="2">
    <citation type="submission" date="2016-01" db="EMBL/GenBank/DDBJ databases">
        <title>First complete genome sequence of a species in the genus Microterricola, an extremophilic cold active enzyme producing strain ERGS5:02 isolated from Sikkim Himalaya.</title>
        <authorList>
            <person name="Kumar R."/>
            <person name="Singh D."/>
            <person name="Swarnkar M.K."/>
        </authorList>
    </citation>
    <scope>NUCLEOTIDE SEQUENCE [LARGE SCALE GENOMIC DNA]</scope>
    <source>
        <strain evidence="11">ERGS5:02</strain>
    </source>
</reference>
<evidence type="ECO:0000256" key="1">
    <source>
        <dbReference type="ARBA" id="ARBA00009156"/>
    </source>
</evidence>
<evidence type="ECO:0000313" key="11">
    <source>
        <dbReference type="Proteomes" id="UP000058305"/>
    </source>
</evidence>
<evidence type="ECO:0000256" key="4">
    <source>
        <dbReference type="ARBA" id="ARBA00022777"/>
    </source>
</evidence>
<dbReference type="GO" id="GO:0008993">
    <property type="term" value="F:rhamnulokinase activity"/>
    <property type="evidence" value="ECO:0007669"/>
    <property type="project" value="InterPro"/>
</dbReference>
<keyword evidence="11" id="KW-1185">Reference proteome</keyword>
<dbReference type="KEGG" id="mvd:AWU67_13875"/>
<feature type="domain" description="Carbohydrate kinase FGGY N-terminal" evidence="8">
    <location>
        <begin position="7"/>
        <end position="247"/>
    </location>
</feature>
<keyword evidence="7" id="KW-0684">Rhamnose metabolism</keyword>
<dbReference type="GO" id="GO:0005829">
    <property type="term" value="C:cytosol"/>
    <property type="evidence" value="ECO:0007669"/>
    <property type="project" value="TreeGrafter"/>
</dbReference>
<dbReference type="AlphaFoldDB" id="A0A0Y0P6G9"/>
<dbReference type="RefSeq" id="WP_067230277.1">
    <property type="nucleotide sequence ID" value="NZ_CP014145.1"/>
</dbReference>
<comment type="similarity">
    <text evidence="1">Belongs to the FGGY kinase family.</text>
</comment>
<dbReference type="EMBL" id="CP014145">
    <property type="protein sequence ID" value="AMB59769.1"/>
    <property type="molecule type" value="Genomic_DNA"/>
</dbReference>
<evidence type="ECO:0000256" key="5">
    <source>
        <dbReference type="ARBA" id="ARBA00022840"/>
    </source>
</evidence>
<dbReference type="GO" id="GO:0006071">
    <property type="term" value="P:glycerol metabolic process"/>
    <property type="evidence" value="ECO:0007669"/>
    <property type="project" value="TreeGrafter"/>
</dbReference>
<keyword evidence="5" id="KW-0067">ATP-binding</keyword>
<dbReference type="Pfam" id="PF00370">
    <property type="entry name" value="FGGY_N"/>
    <property type="match status" value="1"/>
</dbReference>
<proteinExistence type="inferred from homology"/>
<dbReference type="Pfam" id="PF02782">
    <property type="entry name" value="FGGY_C"/>
    <property type="match status" value="1"/>
</dbReference>
<dbReference type="InterPro" id="IPR018484">
    <property type="entry name" value="FGGY_N"/>
</dbReference>
<organism evidence="10 11">
    <name type="scientific">Microterricola viridarii</name>
    <dbReference type="NCBI Taxonomy" id="412690"/>
    <lineage>
        <taxon>Bacteria</taxon>
        <taxon>Bacillati</taxon>
        <taxon>Actinomycetota</taxon>
        <taxon>Actinomycetes</taxon>
        <taxon>Micrococcales</taxon>
        <taxon>Microbacteriaceae</taxon>
        <taxon>Microterricola</taxon>
    </lineage>
</organism>
<evidence type="ECO:0000256" key="6">
    <source>
        <dbReference type="ARBA" id="ARBA00023157"/>
    </source>
</evidence>
<dbReference type="PANTHER" id="PTHR10196">
    <property type="entry name" value="SUGAR KINASE"/>
    <property type="match status" value="1"/>
</dbReference>
<dbReference type="OrthoDB" id="9761504at2"/>
<dbReference type="Proteomes" id="UP000058305">
    <property type="component" value="Chromosome"/>
</dbReference>